<evidence type="ECO:0000259" key="6">
    <source>
        <dbReference type="SMART" id="SM00148"/>
    </source>
</evidence>
<comment type="catalytic activity">
    <reaction evidence="1">
        <text>a 1,2-diacyl-sn-glycero-3-phospho-(1D-myo-inositol) = 1D-myo-inositol 1,2-cyclic phosphate + a 1,2-diacyl-sn-glycerol</text>
        <dbReference type="Rhea" id="RHEA:17093"/>
        <dbReference type="ChEBI" id="CHEBI:17815"/>
        <dbReference type="ChEBI" id="CHEBI:57880"/>
        <dbReference type="ChEBI" id="CHEBI:58484"/>
        <dbReference type="EC" id="4.6.1.13"/>
    </reaction>
</comment>
<sequence length="294" mass="33727">MIKYDLNSWMRLLPDDLPLYELCLCGTHDCVTKNIAFSHFLCCQSMSIASQLSLGVRALDIRVRPVGSRLLMVHGAVCARTDSGEKMDMADVLAQCYAFLRKNPGECIVFQFKDDAGRDYEQAFANLYYTYISDHAEMWFLENRVPRLGEARGKIVLIRRCKKDASDQNLTDANSGLDFSRWVEQDTAEPQPLPLECGNGVRFLVQDRYKYKPQPRWHDCIRPFLDAARPFGGTYVINYLSTAGGLKGPRKNAEIINHQFLQYPLDPEKYYGTVYVDFPSEALVRKLIDRNFCF</sequence>
<dbReference type="GO" id="GO:0004436">
    <property type="term" value="F:phosphatidylinositol diacylglycerol-lyase activity"/>
    <property type="evidence" value="ECO:0007669"/>
    <property type="project" value="UniProtKB-EC"/>
</dbReference>
<accession>A0A9D1MUM2</accession>
<evidence type="ECO:0000256" key="1">
    <source>
        <dbReference type="ARBA" id="ARBA00001316"/>
    </source>
</evidence>
<dbReference type="SUPFAM" id="SSF51695">
    <property type="entry name" value="PLC-like phosphodiesterases"/>
    <property type="match status" value="1"/>
</dbReference>
<dbReference type="EC" id="4.6.1.13" evidence="2"/>
<comment type="caution">
    <text evidence="7">The sequence shown here is derived from an EMBL/GenBank/DDBJ whole genome shotgun (WGS) entry which is preliminary data.</text>
</comment>
<reference evidence="7" key="1">
    <citation type="submission" date="2020-10" db="EMBL/GenBank/DDBJ databases">
        <authorList>
            <person name="Gilroy R."/>
        </authorList>
    </citation>
    <scope>NUCLEOTIDE SEQUENCE</scope>
    <source>
        <strain evidence="7">CHK176-6737</strain>
    </source>
</reference>
<name>A0A9D1MUM2_9FIRM</name>
<dbReference type="InterPro" id="IPR051057">
    <property type="entry name" value="PI-PLC_domain"/>
</dbReference>
<dbReference type="EMBL" id="DVNM01000020">
    <property type="protein sequence ID" value="HIU69025.1"/>
    <property type="molecule type" value="Genomic_DNA"/>
</dbReference>
<dbReference type="GO" id="GO:0006629">
    <property type="term" value="P:lipid metabolic process"/>
    <property type="evidence" value="ECO:0007669"/>
    <property type="project" value="InterPro"/>
</dbReference>
<dbReference type="SMART" id="SM00148">
    <property type="entry name" value="PLCXc"/>
    <property type="match status" value="1"/>
</dbReference>
<protein>
    <recommendedName>
        <fullName evidence="3">1-phosphatidylinositol phosphodiesterase</fullName>
        <ecNumber evidence="2">4.6.1.13</ecNumber>
    </recommendedName>
    <alternativeName>
        <fullName evidence="4">Phosphatidylinositol diacylglycerol-lyase</fullName>
    </alternativeName>
    <alternativeName>
        <fullName evidence="5">Phosphatidylinositol-specific phospholipase C</fullName>
    </alternativeName>
</protein>
<evidence type="ECO:0000313" key="7">
    <source>
        <dbReference type="EMBL" id="HIU69025.1"/>
    </source>
</evidence>
<feature type="domain" description="Phosphatidylinositol-specific phospholipase C X" evidence="6">
    <location>
        <begin position="15"/>
        <end position="160"/>
    </location>
</feature>
<evidence type="ECO:0000256" key="5">
    <source>
        <dbReference type="ARBA" id="ARBA00030782"/>
    </source>
</evidence>
<dbReference type="GO" id="GO:0008081">
    <property type="term" value="F:phosphoric diester hydrolase activity"/>
    <property type="evidence" value="ECO:0007669"/>
    <property type="project" value="InterPro"/>
</dbReference>
<dbReference type="Gene3D" id="3.20.20.190">
    <property type="entry name" value="Phosphatidylinositol (PI) phosphodiesterase"/>
    <property type="match status" value="1"/>
</dbReference>
<reference evidence="7" key="2">
    <citation type="journal article" date="2021" name="PeerJ">
        <title>Extensive microbial diversity within the chicken gut microbiome revealed by metagenomics and culture.</title>
        <authorList>
            <person name="Gilroy R."/>
            <person name="Ravi A."/>
            <person name="Getino M."/>
            <person name="Pursley I."/>
            <person name="Horton D.L."/>
            <person name="Alikhan N.F."/>
            <person name="Baker D."/>
            <person name="Gharbi K."/>
            <person name="Hall N."/>
            <person name="Watson M."/>
            <person name="Adriaenssens E.M."/>
            <person name="Foster-Nyarko E."/>
            <person name="Jarju S."/>
            <person name="Secka A."/>
            <person name="Antonio M."/>
            <person name="Oren A."/>
            <person name="Chaudhuri R.R."/>
            <person name="La Ragione R."/>
            <person name="Hildebrand F."/>
            <person name="Pallen M.J."/>
        </authorList>
    </citation>
    <scope>NUCLEOTIDE SEQUENCE</scope>
    <source>
        <strain evidence="7">CHK176-6737</strain>
    </source>
</reference>
<dbReference type="PANTHER" id="PTHR13593:SF113">
    <property type="entry name" value="SI:DKEY-266F7.9"/>
    <property type="match status" value="1"/>
</dbReference>
<dbReference type="AlphaFoldDB" id="A0A9D1MUM2"/>
<gene>
    <name evidence="7" type="ORF">IAD23_03630</name>
</gene>
<dbReference type="InterPro" id="IPR017946">
    <property type="entry name" value="PLC-like_Pdiesterase_TIM-brl"/>
</dbReference>
<dbReference type="Proteomes" id="UP000824125">
    <property type="component" value="Unassembled WGS sequence"/>
</dbReference>
<dbReference type="PROSITE" id="PS50007">
    <property type="entry name" value="PIPLC_X_DOMAIN"/>
    <property type="match status" value="1"/>
</dbReference>
<dbReference type="PANTHER" id="PTHR13593">
    <property type="match status" value="1"/>
</dbReference>
<proteinExistence type="predicted"/>
<evidence type="ECO:0000256" key="3">
    <source>
        <dbReference type="ARBA" id="ARBA00019758"/>
    </source>
</evidence>
<evidence type="ECO:0000313" key="8">
    <source>
        <dbReference type="Proteomes" id="UP000824125"/>
    </source>
</evidence>
<evidence type="ECO:0000256" key="2">
    <source>
        <dbReference type="ARBA" id="ARBA00012581"/>
    </source>
</evidence>
<organism evidence="7 8">
    <name type="scientific">Candidatus Scybalenecus merdavium</name>
    <dbReference type="NCBI Taxonomy" id="2840939"/>
    <lineage>
        <taxon>Bacteria</taxon>
        <taxon>Bacillati</taxon>
        <taxon>Bacillota</taxon>
        <taxon>Clostridia</taxon>
        <taxon>Eubacteriales</taxon>
        <taxon>Oscillospiraceae</taxon>
        <taxon>Oscillospiraceae incertae sedis</taxon>
        <taxon>Candidatus Scybalenecus</taxon>
    </lineage>
</organism>
<dbReference type="Pfam" id="PF00388">
    <property type="entry name" value="PI-PLC-X"/>
    <property type="match status" value="1"/>
</dbReference>
<evidence type="ECO:0000256" key="4">
    <source>
        <dbReference type="ARBA" id="ARBA00030474"/>
    </source>
</evidence>
<dbReference type="InterPro" id="IPR000909">
    <property type="entry name" value="PLipase_C_PInositol-sp_X_dom"/>
</dbReference>